<proteinExistence type="predicted"/>
<keyword evidence="2" id="KW-1185">Reference proteome</keyword>
<dbReference type="AlphaFoldDB" id="A0A8J3IKW0"/>
<dbReference type="Proteomes" id="UP000597444">
    <property type="component" value="Unassembled WGS sequence"/>
</dbReference>
<name>A0A8J3IKW0_9CHLR</name>
<evidence type="ECO:0000313" key="2">
    <source>
        <dbReference type="Proteomes" id="UP000597444"/>
    </source>
</evidence>
<protein>
    <recommendedName>
        <fullName evidence="3">Adhesin domain-containing protein</fullName>
    </recommendedName>
</protein>
<evidence type="ECO:0000313" key="1">
    <source>
        <dbReference type="EMBL" id="GHO93349.1"/>
    </source>
</evidence>
<sequence>MTVVGAAVVVFLAFRASQGQGGIGIGPVGGGLQTFTHEDTTQVVLPAALSQIQVCDKIGNISIKVDPNATSATVKSKKIVHKNTQSDANQAFGRIAVEVQPPGTITNPLTCTKPQGTPTPSSTPTAISTGNAGANTLTVNVTIPDSEGLLRTTSDAVDISITLPQKALPQDNIASLLLDIEAPVGAITVDGVSGSLQISGGTGNVKISHAVLAPGSRIGTAQGNVTFSGWLLLPDTPDTNARYVLQSEKGTIDVTLPGNTNVTLDANTNVGAIHSEFPIEVTNNGGPVNYHGPLNSQAPSQATAKLILDVSTGDVNIHKAQA</sequence>
<dbReference type="EMBL" id="BNJK01000001">
    <property type="protein sequence ID" value="GHO93349.1"/>
    <property type="molecule type" value="Genomic_DNA"/>
</dbReference>
<accession>A0A8J3IKW0</accession>
<reference evidence="1" key="1">
    <citation type="submission" date="2020-10" db="EMBL/GenBank/DDBJ databases">
        <title>Taxonomic study of unclassified bacteria belonging to the class Ktedonobacteria.</title>
        <authorList>
            <person name="Yabe S."/>
            <person name="Wang C.M."/>
            <person name="Zheng Y."/>
            <person name="Sakai Y."/>
            <person name="Cavaletti L."/>
            <person name="Monciardini P."/>
            <person name="Donadio S."/>
        </authorList>
    </citation>
    <scope>NUCLEOTIDE SEQUENCE</scope>
    <source>
        <strain evidence="1">ID150040</strain>
    </source>
</reference>
<gene>
    <name evidence="1" type="ORF">KSF_033970</name>
</gene>
<comment type="caution">
    <text evidence="1">The sequence shown here is derived from an EMBL/GenBank/DDBJ whole genome shotgun (WGS) entry which is preliminary data.</text>
</comment>
<organism evidence="1 2">
    <name type="scientific">Reticulibacter mediterranei</name>
    <dbReference type="NCBI Taxonomy" id="2778369"/>
    <lineage>
        <taxon>Bacteria</taxon>
        <taxon>Bacillati</taxon>
        <taxon>Chloroflexota</taxon>
        <taxon>Ktedonobacteria</taxon>
        <taxon>Ktedonobacterales</taxon>
        <taxon>Reticulibacteraceae</taxon>
        <taxon>Reticulibacter</taxon>
    </lineage>
</organism>
<evidence type="ECO:0008006" key="3">
    <source>
        <dbReference type="Google" id="ProtNLM"/>
    </source>
</evidence>